<reference evidence="2 3" key="1">
    <citation type="submission" date="2021-03" db="EMBL/GenBank/DDBJ databases">
        <title>Fibrella sp. HMF5405 genome sequencing and assembly.</title>
        <authorList>
            <person name="Kang H."/>
            <person name="Kim H."/>
            <person name="Bae S."/>
            <person name="Joh K."/>
        </authorList>
    </citation>
    <scope>NUCLEOTIDE SEQUENCE [LARGE SCALE GENOMIC DNA]</scope>
    <source>
        <strain evidence="2 3">HMF5405</strain>
    </source>
</reference>
<feature type="domain" description="FAS1" evidence="1">
    <location>
        <begin position="566"/>
        <end position="731"/>
    </location>
</feature>
<comment type="caution">
    <text evidence="2">The sequence shown here is derived from an EMBL/GenBank/DDBJ whole genome shotgun (WGS) entry which is preliminary data.</text>
</comment>
<feature type="domain" description="FAS1" evidence="1">
    <location>
        <begin position="38"/>
        <end position="234"/>
    </location>
</feature>
<dbReference type="PANTHER" id="PTHR10900">
    <property type="entry name" value="PERIOSTIN-RELATED"/>
    <property type="match status" value="1"/>
</dbReference>
<dbReference type="InterPro" id="IPR036378">
    <property type="entry name" value="FAS1_dom_sf"/>
</dbReference>
<evidence type="ECO:0000313" key="2">
    <source>
        <dbReference type="EMBL" id="MBO0949537.1"/>
    </source>
</evidence>
<name>A0ABS3JHP0_9BACT</name>
<proteinExistence type="predicted"/>
<dbReference type="InterPro" id="IPR050904">
    <property type="entry name" value="Adhesion/Biosynth-related"/>
</dbReference>
<dbReference type="RefSeq" id="WP_207329489.1">
    <property type="nucleotide sequence ID" value="NZ_JAFMYW010000003.1"/>
</dbReference>
<dbReference type="Pfam" id="PF02469">
    <property type="entry name" value="Fasciclin"/>
    <property type="match status" value="1"/>
</dbReference>
<evidence type="ECO:0000259" key="1">
    <source>
        <dbReference type="PROSITE" id="PS50213"/>
    </source>
</evidence>
<evidence type="ECO:0000313" key="3">
    <source>
        <dbReference type="Proteomes" id="UP000664628"/>
    </source>
</evidence>
<accession>A0ABS3JHP0</accession>
<dbReference type="InterPro" id="IPR000782">
    <property type="entry name" value="FAS1_domain"/>
</dbReference>
<keyword evidence="3" id="KW-1185">Reference proteome</keyword>
<dbReference type="PANTHER" id="PTHR10900:SF77">
    <property type="entry name" value="FI19380P1"/>
    <property type="match status" value="1"/>
</dbReference>
<dbReference type="EMBL" id="JAFMYW010000003">
    <property type="protein sequence ID" value="MBO0949537.1"/>
    <property type="molecule type" value="Genomic_DNA"/>
</dbReference>
<protein>
    <submittedName>
        <fullName evidence="2">Fasciclin domain-containing protein</fullName>
    </submittedName>
</protein>
<dbReference type="Proteomes" id="UP000664628">
    <property type="component" value="Unassembled WGS sequence"/>
</dbReference>
<dbReference type="SUPFAM" id="SSF82153">
    <property type="entry name" value="FAS1 domain"/>
    <property type="match status" value="3"/>
</dbReference>
<sequence>MMHKPIRYFFLVILGVAAISSCSKKQFDDVYARPEGLAPPIYQQLQSKGKFTNLLALIDKSGYQKTLSSAGYWTLFAPNDDAFKSYYQKNNLSISQIDSAKAREIVQYMLVYNAFAKDRLDDYQAGTGWVPSKAFRRRTAQYTGFYTDETPTGSAVKAVAANRNGNAYVSADNNNKHITYFTDDYFGQRGLSAYDYNYFFPDATYSGFNVLNAKVLEKDIFSENGMIHEVDNVFTAQPSLDQYLRTKPEYSEFRKLYEKYMVSFVPNADATTRYQILTGKSDQVFVKTYSNLLSFAPNNENYFKFSDNDAQQDCWSLFVPTNDVLQPYIKNVILENYASLDVLPPQIIADLLNAHMWSSAVWPSKFKETFNSFSEEARFDPAANVVDKKVLSNGMFYGTNKVQAANVFSTVFARAYLDPKYSIMTRLLNADLRPVLLNPRLKYTVFMLSDDALRAAGYDYDGSKNEWYYTAPGTTTRTVGEANRNRLLRIVATSVIPTPADELNNLAGSGIIDAFNGEFIKYDKNQVYSSGTVAKPLKIVGSKESVNGKVYYTDGILNFTEQNIGKDIEALGTATTSPFNLFWQFLKSSAAYNATTGEIVGTSAGTFYTVLVPDNAAIQAAVNAGLLPGTGTGAVKTPTFAPTLPADIDKVTNFIYYHIFNKKTVVPNGKESGNAETLLKNNLGDAVFVTVLNTPGAMQLIDNTGRKANVNVPRSNNLSNRTVIHLIDNYLKAQ</sequence>
<dbReference type="Gene3D" id="2.30.180.10">
    <property type="entry name" value="FAS1 domain"/>
    <property type="match status" value="2"/>
</dbReference>
<dbReference type="PROSITE" id="PS51257">
    <property type="entry name" value="PROKAR_LIPOPROTEIN"/>
    <property type="match status" value="1"/>
</dbReference>
<dbReference type="PROSITE" id="PS50213">
    <property type="entry name" value="FAS1"/>
    <property type="match status" value="2"/>
</dbReference>
<organism evidence="2 3">
    <name type="scientific">Fibrella forsythiae</name>
    <dbReference type="NCBI Taxonomy" id="2817061"/>
    <lineage>
        <taxon>Bacteria</taxon>
        <taxon>Pseudomonadati</taxon>
        <taxon>Bacteroidota</taxon>
        <taxon>Cytophagia</taxon>
        <taxon>Cytophagales</taxon>
        <taxon>Spirosomataceae</taxon>
        <taxon>Fibrella</taxon>
    </lineage>
</organism>
<gene>
    <name evidence="2" type="ORF">J2I46_13155</name>
</gene>